<proteinExistence type="predicted"/>
<keyword evidence="1" id="KW-1133">Transmembrane helix</keyword>
<evidence type="ECO:0000313" key="3">
    <source>
        <dbReference type="Proteomes" id="UP000194857"/>
    </source>
</evidence>
<name>A0A241XRX0_PSEAI</name>
<dbReference type="EMBL" id="NFFZ01000004">
    <property type="protein sequence ID" value="OTI63170.1"/>
    <property type="molecule type" value="Genomic_DNA"/>
</dbReference>
<keyword evidence="1" id="KW-0472">Membrane</keyword>
<reference evidence="2 3" key="1">
    <citation type="submission" date="2017-05" db="EMBL/GenBank/DDBJ databases">
        <authorList>
            <person name="Song R."/>
            <person name="Chenine A.L."/>
            <person name="Ruprecht R.M."/>
        </authorList>
    </citation>
    <scope>NUCLEOTIDE SEQUENCE [LARGE SCALE GENOMIC DNA]</scope>
    <source>
        <strain evidence="2 3">S567_C10_BS</strain>
    </source>
</reference>
<keyword evidence="1" id="KW-0812">Transmembrane</keyword>
<accession>A0A241XRX0</accession>
<protein>
    <submittedName>
        <fullName evidence="2">Uncharacterized protein</fullName>
    </submittedName>
</protein>
<comment type="caution">
    <text evidence="2">The sequence shown here is derived from an EMBL/GenBank/DDBJ whole genome shotgun (WGS) entry which is preliminary data.</text>
</comment>
<feature type="transmembrane region" description="Helical" evidence="1">
    <location>
        <begin position="96"/>
        <end position="121"/>
    </location>
</feature>
<organism evidence="2 3">
    <name type="scientific">Pseudomonas aeruginosa</name>
    <dbReference type="NCBI Taxonomy" id="287"/>
    <lineage>
        <taxon>Bacteria</taxon>
        <taxon>Pseudomonadati</taxon>
        <taxon>Pseudomonadota</taxon>
        <taxon>Gammaproteobacteria</taxon>
        <taxon>Pseudomonadales</taxon>
        <taxon>Pseudomonadaceae</taxon>
        <taxon>Pseudomonas</taxon>
    </lineage>
</organism>
<evidence type="ECO:0000313" key="2">
    <source>
        <dbReference type="EMBL" id="OTI63170.1"/>
    </source>
</evidence>
<dbReference type="Proteomes" id="UP000194857">
    <property type="component" value="Unassembled WGS sequence"/>
</dbReference>
<dbReference type="AlphaFoldDB" id="A0A241XRX0"/>
<feature type="transmembrane region" description="Helical" evidence="1">
    <location>
        <begin position="133"/>
        <end position="154"/>
    </location>
</feature>
<feature type="transmembrane region" description="Helical" evidence="1">
    <location>
        <begin position="12"/>
        <end position="34"/>
    </location>
</feature>
<gene>
    <name evidence="2" type="ORF">CAZ10_10065</name>
</gene>
<sequence length="165" mass="17165">MPQMSSVRLNLAIIMVIASGCAAGLAVSLALGGFATSLTPGTREALTMALPALTAIAGAVGGYLLGTASLPLSRSSAGQGDPISEERLRLRVERQLFGIALVAITTALGAFGFSVGMRGYLELPLLGFLENRLLTFSGFAMLLIGIGLLVKVAMIRRTGNGWQNW</sequence>
<feature type="transmembrane region" description="Helical" evidence="1">
    <location>
        <begin position="46"/>
        <end position="66"/>
    </location>
</feature>
<evidence type="ECO:0000256" key="1">
    <source>
        <dbReference type="SAM" id="Phobius"/>
    </source>
</evidence>